<accession>A0A091QBQ1</accession>
<dbReference type="GO" id="GO:0005737">
    <property type="term" value="C:cytoplasm"/>
    <property type="evidence" value="ECO:0007669"/>
    <property type="project" value="UniProtKB-SubCell"/>
</dbReference>
<dbReference type="InterPro" id="IPR051476">
    <property type="entry name" value="Bac_ResReg_Asp_Phosphatase"/>
</dbReference>
<sequence length="247" mass="27999">GHIMKAAEHYEEFYQLAESWTWKDETGCTYHSLACQHLWRIYILLADKMLEDKEYHQAIKTLIKALKVAKEGGDKKMEGEAAYCLSLAYHFAGEEQRALSLLNTSVKIFTALCDSSGLGRAYAAITKILLSQGKVDETIKHLEEFLEAAEKTHLSQSLVDSCVLLGNIYNERGNYNEAFEYFSQAFEAAKTLNNLPLVDEIKAYCGIAKAHKLMVAFSRHIEAEDPISLKYLLAWKEKRSDMCTDPL</sequence>
<keyword evidence="2" id="KW-0963">Cytoplasm</keyword>
<feature type="non-terminal residue" evidence="8">
    <location>
        <position position="247"/>
    </location>
</feature>
<name>A0A091QBQ1_MERNU</name>
<evidence type="ECO:0000256" key="2">
    <source>
        <dbReference type="ARBA" id="ARBA00022490"/>
    </source>
</evidence>
<feature type="non-terminal residue" evidence="8">
    <location>
        <position position="1"/>
    </location>
</feature>
<keyword evidence="4 7" id="KW-0802">TPR repeat</keyword>
<dbReference type="InterPro" id="IPR019734">
    <property type="entry name" value="TPR_rpt"/>
</dbReference>
<evidence type="ECO:0000256" key="4">
    <source>
        <dbReference type="ARBA" id="ARBA00022803"/>
    </source>
</evidence>
<protein>
    <recommendedName>
        <fullName evidence="5">Tetratricopeptide repeat protein 29</fullName>
    </recommendedName>
</protein>
<evidence type="ECO:0000313" key="9">
    <source>
        <dbReference type="Proteomes" id="UP000052967"/>
    </source>
</evidence>
<gene>
    <name evidence="8" type="ORF">N331_01017</name>
</gene>
<dbReference type="SUPFAM" id="SSF48452">
    <property type="entry name" value="TPR-like"/>
    <property type="match status" value="1"/>
</dbReference>
<dbReference type="Gene3D" id="1.25.40.10">
    <property type="entry name" value="Tetratricopeptide repeat domain"/>
    <property type="match status" value="1"/>
</dbReference>
<evidence type="ECO:0000256" key="1">
    <source>
        <dbReference type="ARBA" id="ARBA00004496"/>
    </source>
</evidence>
<comment type="function">
    <text evidence="6">Axonemal protein which is implicated in axonemal and/or peri-axonemal structure assembly and regulates flagellum assembly and beating and therefore sperm motility.</text>
</comment>
<comment type="subcellular location">
    <subcellularLocation>
        <location evidence="1">Cytoplasm</location>
    </subcellularLocation>
</comment>
<keyword evidence="3" id="KW-0677">Repeat</keyword>
<dbReference type="GO" id="GO:0036126">
    <property type="term" value="C:sperm flagellum"/>
    <property type="evidence" value="ECO:0007669"/>
    <property type="project" value="TreeGrafter"/>
</dbReference>
<dbReference type="Proteomes" id="UP000052967">
    <property type="component" value="Unassembled WGS sequence"/>
</dbReference>
<evidence type="ECO:0000256" key="7">
    <source>
        <dbReference type="PROSITE-ProRule" id="PRU00339"/>
    </source>
</evidence>
<dbReference type="GO" id="GO:0003341">
    <property type="term" value="P:cilium movement"/>
    <property type="evidence" value="ECO:0007669"/>
    <property type="project" value="TreeGrafter"/>
</dbReference>
<proteinExistence type="predicted"/>
<dbReference type="PROSITE" id="PS50005">
    <property type="entry name" value="TPR"/>
    <property type="match status" value="1"/>
</dbReference>
<evidence type="ECO:0000313" key="8">
    <source>
        <dbReference type="EMBL" id="KFQ23524.1"/>
    </source>
</evidence>
<dbReference type="PANTHER" id="PTHR46630:SF1">
    <property type="entry name" value="TETRATRICOPEPTIDE REPEAT PROTEIN 29"/>
    <property type="match status" value="1"/>
</dbReference>
<evidence type="ECO:0000256" key="5">
    <source>
        <dbReference type="ARBA" id="ARBA00040665"/>
    </source>
</evidence>
<dbReference type="PANTHER" id="PTHR46630">
    <property type="entry name" value="TETRATRICOPEPTIDE REPEAT PROTEIN 29"/>
    <property type="match status" value="1"/>
</dbReference>
<dbReference type="SMART" id="SM00028">
    <property type="entry name" value="TPR"/>
    <property type="match status" value="3"/>
</dbReference>
<evidence type="ECO:0000256" key="6">
    <source>
        <dbReference type="ARBA" id="ARBA00044739"/>
    </source>
</evidence>
<organism evidence="8 9">
    <name type="scientific">Merops nubicus</name>
    <name type="common">Northern carmine bee-eater</name>
    <dbReference type="NCBI Taxonomy" id="57421"/>
    <lineage>
        <taxon>Eukaryota</taxon>
        <taxon>Metazoa</taxon>
        <taxon>Chordata</taxon>
        <taxon>Craniata</taxon>
        <taxon>Vertebrata</taxon>
        <taxon>Euteleostomi</taxon>
        <taxon>Archelosauria</taxon>
        <taxon>Archosauria</taxon>
        <taxon>Dinosauria</taxon>
        <taxon>Saurischia</taxon>
        <taxon>Theropoda</taxon>
        <taxon>Coelurosauria</taxon>
        <taxon>Aves</taxon>
        <taxon>Neognathae</taxon>
        <taxon>Neoaves</taxon>
        <taxon>Telluraves</taxon>
        <taxon>Coraciimorphae</taxon>
        <taxon>Coraciiformes</taxon>
        <taxon>Meropidae</taxon>
        <taxon>Merops</taxon>
    </lineage>
</organism>
<dbReference type="AlphaFoldDB" id="A0A091QBQ1"/>
<reference evidence="8 9" key="1">
    <citation type="submission" date="2014-04" db="EMBL/GenBank/DDBJ databases">
        <title>Genome evolution of avian class.</title>
        <authorList>
            <person name="Zhang G."/>
            <person name="Li C."/>
        </authorList>
    </citation>
    <scope>NUCLEOTIDE SEQUENCE [LARGE SCALE GENOMIC DNA]</scope>
    <source>
        <strain evidence="8">BGI_N331</strain>
    </source>
</reference>
<evidence type="ECO:0000256" key="3">
    <source>
        <dbReference type="ARBA" id="ARBA00022737"/>
    </source>
</evidence>
<dbReference type="InterPro" id="IPR011990">
    <property type="entry name" value="TPR-like_helical_dom_sf"/>
</dbReference>
<dbReference type="EMBL" id="KK694594">
    <property type="protein sequence ID" value="KFQ23524.1"/>
    <property type="molecule type" value="Genomic_DNA"/>
</dbReference>
<dbReference type="Pfam" id="PF13424">
    <property type="entry name" value="TPR_12"/>
    <property type="match status" value="1"/>
</dbReference>
<feature type="repeat" description="TPR" evidence="7">
    <location>
        <begin position="159"/>
        <end position="192"/>
    </location>
</feature>
<keyword evidence="9" id="KW-1185">Reference proteome</keyword>